<dbReference type="Gene3D" id="3.20.20.480">
    <property type="entry name" value="Trimethylamine methyltransferase-like"/>
    <property type="match status" value="1"/>
</dbReference>
<evidence type="ECO:0000256" key="2">
    <source>
        <dbReference type="ARBA" id="ARBA00022603"/>
    </source>
</evidence>
<dbReference type="Pfam" id="PF06253">
    <property type="entry name" value="MTTB"/>
    <property type="match status" value="1"/>
</dbReference>
<dbReference type="InterPro" id="IPR010426">
    <property type="entry name" value="MTTB_MeTrfase"/>
</dbReference>
<dbReference type="GO" id="GO:0008168">
    <property type="term" value="F:methyltransferase activity"/>
    <property type="evidence" value="ECO:0007669"/>
    <property type="project" value="UniProtKB-KW"/>
</dbReference>
<protein>
    <recommendedName>
        <fullName evidence="4">Methyltransferase</fullName>
        <ecNumber evidence="4">2.1.1.-</ecNumber>
    </recommendedName>
</protein>
<evidence type="ECO:0000313" key="7">
    <source>
        <dbReference type="Proteomes" id="UP001239680"/>
    </source>
</evidence>
<feature type="compositionally biased region" description="Basic residues" evidence="5">
    <location>
        <begin position="16"/>
        <end position="28"/>
    </location>
</feature>
<keyword evidence="2 6" id="KW-0489">Methyltransferase</keyword>
<dbReference type="InterPro" id="IPR038601">
    <property type="entry name" value="MttB-like_sf"/>
</dbReference>
<keyword evidence="3 4" id="KW-0808">Transferase</keyword>
<sequence>MSDVMLDQSTAETVSRRSRRGPRQKGALRQKPWARFQNRLPPVEVLSQDEVESIRLASLKLLSEVGMEMHDAWAREVMQQAGCDVDHGTMRVRFDPSFVEEQLAKAPSTFTIRARNPERNLTLGGNHINIGSVIGPPYCSDLDRGRRNGNTQDVRNFVRLLQSLNTIHYLYGTPFEAMELAPEIRHLQGYINGIELTDKVWGSWMLGRSRAEDAINMACMVFDTDRDGLAAQPALMANINTNSPLVLDAAMTHGARAFAETGQAVVVTPFTLAGAMAPATLAGALVGQNAEAIAAITLLQTVRPGLPCVYGSFTSNVDMRTGAPAFGTPEYAQAVFASGQLARLQGLPWRSSNACASNVEDVQAAYESEMSIWSTVMSHCNLMIHGGGWLEGGLTASFEKLILDAEMLQVMTAALQPIDVSPATLGLEAFKEVGPGGHFFGAADTLQRYENAFYEPMVTDWSNFENWRDRGSLTATQRANGIWKKMLDEYEAPAINPDLLADLKAYAAQREAEIASGIGTD</sequence>
<dbReference type="RefSeq" id="WP_306681307.1">
    <property type="nucleotide sequence ID" value="NZ_JAVDBT010000014.1"/>
</dbReference>
<evidence type="ECO:0000256" key="4">
    <source>
        <dbReference type="PIRNR" id="PIRNR037567"/>
    </source>
</evidence>
<dbReference type="GO" id="GO:0032259">
    <property type="term" value="P:methylation"/>
    <property type="evidence" value="ECO:0007669"/>
    <property type="project" value="UniProtKB-KW"/>
</dbReference>
<dbReference type="EMBL" id="JAVDBT010000014">
    <property type="protein sequence ID" value="MDQ2067605.1"/>
    <property type="molecule type" value="Genomic_DNA"/>
</dbReference>
<evidence type="ECO:0000313" key="6">
    <source>
        <dbReference type="EMBL" id="MDQ2067605.1"/>
    </source>
</evidence>
<dbReference type="Proteomes" id="UP001239680">
    <property type="component" value="Unassembled WGS sequence"/>
</dbReference>
<evidence type="ECO:0000256" key="1">
    <source>
        <dbReference type="ARBA" id="ARBA00007137"/>
    </source>
</evidence>
<dbReference type="PIRSF" id="PIRSF037567">
    <property type="entry name" value="MTTB_MeTrfase"/>
    <property type="match status" value="1"/>
</dbReference>
<feature type="region of interest" description="Disordered" evidence="5">
    <location>
        <begin position="1"/>
        <end position="30"/>
    </location>
</feature>
<dbReference type="EC" id="2.1.1.-" evidence="4"/>
<evidence type="ECO:0000256" key="5">
    <source>
        <dbReference type="SAM" id="MobiDB-lite"/>
    </source>
</evidence>
<organism evidence="6 7">
    <name type="scientific">Pseudogemmobacter lacusdianii</name>
    <dbReference type="NCBI Taxonomy" id="3069608"/>
    <lineage>
        <taxon>Bacteria</taxon>
        <taxon>Pseudomonadati</taxon>
        <taxon>Pseudomonadota</taxon>
        <taxon>Alphaproteobacteria</taxon>
        <taxon>Rhodobacterales</taxon>
        <taxon>Paracoccaceae</taxon>
        <taxon>Pseudogemmobacter</taxon>
    </lineage>
</organism>
<comment type="similarity">
    <text evidence="1 4">Belongs to the trimethylamine methyltransferase family.</text>
</comment>
<evidence type="ECO:0000256" key="3">
    <source>
        <dbReference type="ARBA" id="ARBA00022679"/>
    </source>
</evidence>
<proteinExistence type="inferred from homology"/>
<reference evidence="6 7" key="1">
    <citation type="submission" date="2023-08" db="EMBL/GenBank/DDBJ databases">
        <title>Characterization of two Paracoccaceae strains isolated from Phycosphere and proposal of Xinfangfangia lacusdiani sp. nov.</title>
        <authorList>
            <person name="Deng Y."/>
            <person name="Zhang Y.Q."/>
        </authorList>
    </citation>
    <scope>NUCLEOTIDE SEQUENCE [LARGE SCALE GENOMIC DNA]</scope>
    <source>
        <strain evidence="6 7">CPCC 101601</strain>
    </source>
</reference>
<gene>
    <name evidence="6" type="ORF">Q9295_14600</name>
</gene>
<comment type="caution">
    <text evidence="6">The sequence shown here is derived from an EMBL/GenBank/DDBJ whole genome shotgun (WGS) entry which is preliminary data.</text>
</comment>
<accession>A0ABU0W3E5</accession>
<name>A0ABU0W3E5_9RHOB</name>
<keyword evidence="7" id="KW-1185">Reference proteome</keyword>